<comment type="caution">
    <text evidence="2">The sequence shown here is derived from an EMBL/GenBank/DDBJ whole genome shotgun (WGS) entry which is preliminary data.</text>
</comment>
<dbReference type="AlphaFoldDB" id="A0A0W0FHW3"/>
<evidence type="ECO:0008006" key="4">
    <source>
        <dbReference type="Google" id="ProtNLM"/>
    </source>
</evidence>
<dbReference type="GO" id="GO:0006310">
    <property type="term" value="P:DNA recombination"/>
    <property type="evidence" value="ECO:0007669"/>
    <property type="project" value="UniProtKB-KW"/>
</dbReference>
<dbReference type="EMBL" id="LATX01001962">
    <property type="protein sequence ID" value="KTB35898.1"/>
    <property type="molecule type" value="Genomic_DNA"/>
</dbReference>
<dbReference type="InterPro" id="IPR011010">
    <property type="entry name" value="DNA_brk_join_enz"/>
</dbReference>
<proteinExistence type="predicted"/>
<dbReference type="GO" id="GO:0003677">
    <property type="term" value="F:DNA binding"/>
    <property type="evidence" value="ECO:0007669"/>
    <property type="project" value="InterPro"/>
</dbReference>
<dbReference type="GO" id="GO:0015074">
    <property type="term" value="P:DNA integration"/>
    <property type="evidence" value="ECO:0007669"/>
    <property type="project" value="InterPro"/>
</dbReference>
<organism evidence="2 3">
    <name type="scientific">Moniliophthora roreri</name>
    <name type="common">Frosty pod rot fungus</name>
    <name type="synonym">Monilia roreri</name>
    <dbReference type="NCBI Taxonomy" id="221103"/>
    <lineage>
        <taxon>Eukaryota</taxon>
        <taxon>Fungi</taxon>
        <taxon>Dikarya</taxon>
        <taxon>Basidiomycota</taxon>
        <taxon>Agaricomycotina</taxon>
        <taxon>Agaricomycetes</taxon>
        <taxon>Agaricomycetidae</taxon>
        <taxon>Agaricales</taxon>
        <taxon>Marasmiineae</taxon>
        <taxon>Marasmiaceae</taxon>
        <taxon>Moniliophthora</taxon>
    </lineage>
</organism>
<gene>
    <name evidence="2" type="ORF">WG66_11528</name>
</gene>
<dbReference type="SUPFAM" id="SSF56349">
    <property type="entry name" value="DNA breaking-rejoining enzymes"/>
    <property type="match status" value="1"/>
</dbReference>
<keyword evidence="1" id="KW-0233">DNA recombination</keyword>
<evidence type="ECO:0000313" key="2">
    <source>
        <dbReference type="EMBL" id="KTB35898.1"/>
    </source>
</evidence>
<accession>A0A0W0FHW3</accession>
<reference evidence="2 3" key="1">
    <citation type="submission" date="2015-12" db="EMBL/GenBank/DDBJ databases">
        <title>Draft genome sequence of Moniliophthora roreri, the causal agent of frosty pod rot of cacao.</title>
        <authorList>
            <person name="Aime M.C."/>
            <person name="Diaz-Valderrama J.R."/>
            <person name="Kijpornyongpan T."/>
            <person name="Phillips-Mora W."/>
        </authorList>
    </citation>
    <scope>NUCLEOTIDE SEQUENCE [LARGE SCALE GENOMIC DNA]</scope>
    <source>
        <strain evidence="2 3">MCA 2952</strain>
    </source>
</reference>
<name>A0A0W0FHW3_MONRR</name>
<dbReference type="InterPro" id="IPR013762">
    <property type="entry name" value="Integrase-like_cat_sf"/>
</dbReference>
<evidence type="ECO:0000256" key="1">
    <source>
        <dbReference type="ARBA" id="ARBA00023172"/>
    </source>
</evidence>
<protein>
    <recommendedName>
        <fullName evidence="4">Tyr recombinase domain-containing protein</fullName>
    </recommendedName>
</protein>
<evidence type="ECO:0000313" key="3">
    <source>
        <dbReference type="Proteomes" id="UP000054988"/>
    </source>
</evidence>
<dbReference type="Gene3D" id="1.10.443.10">
    <property type="entry name" value="Intergrase catalytic core"/>
    <property type="match status" value="1"/>
</dbReference>
<dbReference type="Proteomes" id="UP000054988">
    <property type="component" value="Unassembled WGS sequence"/>
</dbReference>
<sequence length="113" mass="12896">MDQPIPIATWRTTSKSTTQPLAAIFSHTKVFLQRLADAAKAKGLEPLQGHGIRIGATLEYLLRGVPFDVVKSTFRWKSDAFLTYLRKHAEIMAPYMQPQLHQEFIQYIMPPVQ</sequence>